<feature type="transmembrane region" description="Helical" evidence="1">
    <location>
        <begin position="7"/>
        <end position="29"/>
    </location>
</feature>
<keyword evidence="1" id="KW-0472">Membrane</keyword>
<protein>
    <submittedName>
        <fullName evidence="2">Uncharacterized protein</fullName>
    </submittedName>
</protein>
<evidence type="ECO:0000313" key="3">
    <source>
        <dbReference type="Proteomes" id="UP000036426"/>
    </source>
</evidence>
<dbReference type="OrthoDB" id="5817910at2"/>
<organism evidence="2 3">
    <name type="scientific">Photobacterium aphoticum</name>
    <dbReference type="NCBI Taxonomy" id="754436"/>
    <lineage>
        <taxon>Bacteria</taxon>
        <taxon>Pseudomonadati</taxon>
        <taxon>Pseudomonadota</taxon>
        <taxon>Gammaproteobacteria</taxon>
        <taxon>Vibrionales</taxon>
        <taxon>Vibrionaceae</taxon>
        <taxon>Photobacterium</taxon>
    </lineage>
</organism>
<sequence>MSFIFTMLLVIYLVIGSLVTLGLLGLQLWRGAMLFDMSENGETPFRYKVSYFIVMGQIFPIFYIAFIKEILALVASVRNGEQSNLSLAKQ</sequence>
<reference evidence="2 3" key="1">
    <citation type="submission" date="2015-05" db="EMBL/GenBank/DDBJ databases">
        <title>Photobacterium galathea sp. nov.</title>
        <authorList>
            <person name="Machado H."/>
            <person name="Gram L."/>
        </authorList>
    </citation>
    <scope>NUCLEOTIDE SEQUENCE [LARGE SCALE GENOMIC DNA]</scope>
    <source>
        <strain evidence="2 3">DSM 25995</strain>
    </source>
</reference>
<dbReference type="Proteomes" id="UP000036426">
    <property type="component" value="Unassembled WGS sequence"/>
</dbReference>
<dbReference type="PATRIC" id="fig|754436.4.peg.2618"/>
<comment type="caution">
    <text evidence="2">The sequence shown here is derived from an EMBL/GenBank/DDBJ whole genome shotgun (WGS) entry which is preliminary data.</text>
</comment>
<dbReference type="RefSeq" id="WP_047874708.1">
    <property type="nucleotide sequence ID" value="NZ_BMYC01000004.1"/>
</dbReference>
<proteinExistence type="predicted"/>
<gene>
    <name evidence="2" type="ORF">ABT58_12325</name>
</gene>
<feature type="transmembrane region" description="Helical" evidence="1">
    <location>
        <begin position="49"/>
        <end position="66"/>
    </location>
</feature>
<name>A0A0J1JFG3_9GAMM</name>
<dbReference type="EMBL" id="LDOV01000022">
    <property type="protein sequence ID" value="KLV00442.1"/>
    <property type="molecule type" value="Genomic_DNA"/>
</dbReference>
<keyword evidence="3" id="KW-1185">Reference proteome</keyword>
<evidence type="ECO:0000256" key="1">
    <source>
        <dbReference type="SAM" id="Phobius"/>
    </source>
</evidence>
<keyword evidence="1" id="KW-0812">Transmembrane</keyword>
<keyword evidence="1" id="KW-1133">Transmembrane helix</keyword>
<dbReference type="AlphaFoldDB" id="A0A0J1JFG3"/>
<evidence type="ECO:0000313" key="2">
    <source>
        <dbReference type="EMBL" id="KLV00442.1"/>
    </source>
</evidence>
<accession>A0A0J1JFG3</accession>